<keyword evidence="2" id="KW-1185">Reference proteome</keyword>
<dbReference type="Proteomes" id="UP000268857">
    <property type="component" value="Unassembled WGS sequence"/>
</dbReference>
<dbReference type="EMBL" id="RSCJ01000027">
    <property type="protein sequence ID" value="RUR74927.1"/>
    <property type="molecule type" value="Genomic_DNA"/>
</dbReference>
<proteinExistence type="predicted"/>
<name>A0A433N1N9_CHLFR</name>
<protein>
    <submittedName>
        <fullName evidence="1">Uncharacterized protein</fullName>
    </submittedName>
</protein>
<dbReference type="AlphaFoldDB" id="A0A433N1N9"/>
<accession>A0A433N1N9</accession>
<evidence type="ECO:0000313" key="2">
    <source>
        <dbReference type="Proteomes" id="UP000268857"/>
    </source>
</evidence>
<comment type="caution">
    <text evidence="1">The sequence shown here is derived from an EMBL/GenBank/DDBJ whole genome shotgun (WGS) entry which is preliminary data.</text>
</comment>
<sequence length="135" mass="14800">MEVSKNKKQGCQKMLRAILGVVAIVGVAGTLLPSTLAERSRLEAEYIGTENGLEFRLDSRSVQLDDNHLVNFTYYSNRNKIEAKTTWCTTNPTPLLALVHNGKPYLAKVEPGAGVSMLNRVCQIVQDNPAASEPN</sequence>
<organism evidence="1 2">
    <name type="scientific">Chlorogloeopsis fritschii PCC 6912</name>
    <dbReference type="NCBI Taxonomy" id="211165"/>
    <lineage>
        <taxon>Bacteria</taxon>
        <taxon>Bacillati</taxon>
        <taxon>Cyanobacteriota</taxon>
        <taxon>Cyanophyceae</taxon>
        <taxon>Nostocales</taxon>
        <taxon>Chlorogloeopsidaceae</taxon>
        <taxon>Chlorogloeopsis</taxon>
    </lineage>
</organism>
<gene>
    <name evidence="1" type="ORF">PCC6912_51050</name>
</gene>
<dbReference type="STRING" id="211165.GCA_000317285_01794"/>
<reference evidence="1 2" key="1">
    <citation type="journal article" date="2019" name="Genome Biol. Evol.">
        <title>Day and night: Metabolic profiles and evolutionary relationships of six axenic non-marine cyanobacteria.</title>
        <authorList>
            <person name="Will S.E."/>
            <person name="Henke P."/>
            <person name="Boedeker C."/>
            <person name="Huang S."/>
            <person name="Brinkmann H."/>
            <person name="Rohde M."/>
            <person name="Jarek M."/>
            <person name="Friedl T."/>
            <person name="Seufert S."/>
            <person name="Schumacher M."/>
            <person name="Overmann J."/>
            <person name="Neumann-Schaal M."/>
            <person name="Petersen J."/>
        </authorList>
    </citation>
    <scope>NUCLEOTIDE SEQUENCE [LARGE SCALE GENOMIC DNA]</scope>
    <source>
        <strain evidence="1 2">PCC 6912</strain>
    </source>
</reference>
<evidence type="ECO:0000313" key="1">
    <source>
        <dbReference type="EMBL" id="RUR74927.1"/>
    </source>
</evidence>